<dbReference type="InterPro" id="IPR001453">
    <property type="entry name" value="MoaB/Mog_dom"/>
</dbReference>
<comment type="pathway">
    <text evidence="2 6">Cofactor biosynthesis; molybdopterin biosynthesis.</text>
</comment>
<dbReference type="Gene3D" id="3.40.980.10">
    <property type="entry name" value="MoaB/Mog-like domain"/>
    <property type="match status" value="1"/>
</dbReference>
<dbReference type="SMART" id="SM00852">
    <property type="entry name" value="MoCF_biosynth"/>
    <property type="match status" value="1"/>
</dbReference>
<keyword evidence="9" id="KW-1185">Reference proteome</keyword>
<dbReference type="Proteomes" id="UP000198736">
    <property type="component" value="Unassembled WGS sequence"/>
</dbReference>
<dbReference type="PANTHER" id="PTHR43232">
    <property type="entry name" value="MOLYBDENUM COFACTOR BIOSYNTHESIS PROTEIN B"/>
    <property type="match status" value="1"/>
</dbReference>
<comment type="function">
    <text evidence="1 6">May be involved in the biosynthesis of molybdopterin.</text>
</comment>
<dbReference type="Pfam" id="PF00994">
    <property type="entry name" value="MoCF_biosynth"/>
    <property type="match status" value="1"/>
</dbReference>
<dbReference type="STRING" id="1742973.COMA2_180081"/>
<evidence type="ECO:0000256" key="5">
    <source>
        <dbReference type="ARBA" id="ARBA00023150"/>
    </source>
</evidence>
<accession>A0A0S4LFK8</accession>
<evidence type="ECO:0000313" key="8">
    <source>
        <dbReference type="EMBL" id="CUS34731.1"/>
    </source>
</evidence>
<dbReference type="UniPathway" id="UPA00344"/>
<organism evidence="8 9">
    <name type="scientific">Candidatus Nitrospira nitrificans</name>
    <dbReference type="NCBI Taxonomy" id="1742973"/>
    <lineage>
        <taxon>Bacteria</taxon>
        <taxon>Pseudomonadati</taxon>
        <taxon>Nitrospirota</taxon>
        <taxon>Nitrospiria</taxon>
        <taxon>Nitrospirales</taxon>
        <taxon>Nitrospiraceae</taxon>
        <taxon>Nitrospira</taxon>
    </lineage>
</organism>
<evidence type="ECO:0000259" key="7">
    <source>
        <dbReference type="SMART" id="SM00852"/>
    </source>
</evidence>
<dbReference type="GO" id="GO:0006777">
    <property type="term" value="P:Mo-molybdopterin cofactor biosynthetic process"/>
    <property type="evidence" value="ECO:0007669"/>
    <property type="project" value="UniProtKB-UniRule"/>
</dbReference>
<evidence type="ECO:0000256" key="4">
    <source>
        <dbReference type="ARBA" id="ARBA00015262"/>
    </source>
</evidence>
<evidence type="ECO:0000256" key="6">
    <source>
        <dbReference type="PIRNR" id="PIRNR006443"/>
    </source>
</evidence>
<comment type="similarity">
    <text evidence="3 6">Belongs to the MoaB/Mog family.</text>
</comment>
<dbReference type="EMBL" id="CZPZ01000010">
    <property type="protein sequence ID" value="CUS34731.1"/>
    <property type="molecule type" value="Genomic_DNA"/>
</dbReference>
<dbReference type="RefSeq" id="WP_090896034.1">
    <property type="nucleotide sequence ID" value="NZ_CZPZ01000010.1"/>
</dbReference>
<evidence type="ECO:0000313" key="9">
    <source>
        <dbReference type="Proteomes" id="UP000198736"/>
    </source>
</evidence>
<dbReference type="CDD" id="cd00886">
    <property type="entry name" value="MogA_MoaB"/>
    <property type="match status" value="1"/>
</dbReference>
<dbReference type="AlphaFoldDB" id="A0A0S4LFK8"/>
<keyword evidence="5 6" id="KW-0501">Molybdenum cofactor biosynthesis</keyword>
<dbReference type="InterPro" id="IPR036425">
    <property type="entry name" value="MoaB/Mog-like_dom_sf"/>
</dbReference>
<name>A0A0S4LFK8_9BACT</name>
<evidence type="ECO:0000256" key="2">
    <source>
        <dbReference type="ARBA" id="ARBA00005046"/>
    </source>
</evidence>
<evidence type="ECO:0000256" key="3">
    <source>
        <dbReference type="ARBA" id="ARBA00006112"/>
    </source>
</evidence>
<dbReference type="FunFam" id="3.40.980.10:FF:000006">
    <property type="entry name" value="Molybdenum cofactor biosynthesis protein B"/>
    <property type="match status" value="1"/>
</dbReference>
<proteinExistence type="inferred from homology"/>
<evidence type="ECO:0000256" key="1">
    <source>
        <dbReference type="ARBA" id="ARBA00003487"/>
    </source>
</evidence>
<dbReference type="PIRSF" id="PIRSF006443">
    <property type="entry name" value="MoaB"/>
    <property type="match status" value="1"/>
</dbReference>
<dbReference type="PROSITE" id="PS01078">
    <property type="entry name" value="MOCF_BIOSYNTHESIS_1"/>
    <property type="match status" value="1"/>
</dbReference>
<dbReference type="GO" id="GO:0005829">
    <property type="term" value="C:cytosol"/>
    <property type="evidence" value="ECO:0007669"/>
    <property type="project" value="TreeGrafter"/>
</dbReference>
<gene>
    <name evidence="8" type="primary">moaB</name>
    <name evidence="8" type="ORF">COMA2_180081</name>
</gene>
<sequence>MTIPSHHEHKHHAPSSIGCMVITCSDTRTQETDASGQLIRKLLEERGHAVVGYHLTKDDPAQIQLWIARGTANDAVQAIIINGGTGISRRDSTFEAVDAMLEKRLAGFGEIFRLLTYQDIGSPAILSRATAGIIKDRVLFSIPGSENAVRLAMEKLILPELGHLVRELAK</sequence>
<dbReference type="InterPro" id="IPR012245">
    <property type="entry name" value="MoaB"/>
</dbReference>
<dbReference type="SUPFAM" id="SSF53218">
    <property type="entry name" value="Molybdenum cofactor biosynthesis proteins"/>
    <property type="match status" value="1"/>
</dbReference>
<reference evidence="9" key="1">
    <citation type="submission" date="2015-10" db="EMBL/GenBank/DDBJ databases">
        <authorList>
            <person name="Luecker S."/>
            <person name="Luecker S."/>
        </authorList>
    </citation>
    <scope>NUCLEOTIDE SEQUENCE [LARGE SCALE GENOMIC DNA]</scope>
</reference>
<dbReference type="InterPro" id="IPR008284">
    <property type="entry name" value="MoCF_biosynth_CS"/>
</dbReference>
<feature type="domain" description="MoaB/Mog" evidence="7">
    <location>
        <begin position="20"/>
        <end position="164"/>
    </location>
</feature>
<dbReference type="OrthoDB" id="9784492at2"/>
<protein>
    <recommendedName>
        <fullName evidence="4 6">Molybdenum cofactor biosynthesis protein B</fullName>
    </recommendedName>
</protein>
<dbReference type="NCBIfam" id="TIGR00177">
    <property type="entry name" value="molyb_syn"/>
    <property type="match status" value="1"/>
</dbReference>
<dbReference type="PANTHER" id="PTHR43232:SF2">
    <property type="entry name" value="MOLYBDENUM COFACTOR BIOSYNTHESIS PROTEIN B"/>
    <property type="match status" value="1"/>
</dbReference>